<sequence>MTTSPQAVTVKVVGMFPSMIQRGMGDKAVDANPGRVQTANTILTDRLLLQIPAAQVSDVLDTIPSFAGGIVLTGEKAAMLHPSLRERLCGPLLIDRRCYAGGKSRREQ</sequence>
<evidence type="ECO:0000313" key="1">
    <source>
        <dbReference type="EMBL" id="NJP98436.1"/>
    </source>
</evidence>
<comment type="caution">
    <text evidence="1">The sequence shown here is derived from an EMBL/GenBank/DDBJ whole genome shotgun (WGS) entry which is preliminary data.</text>
</comment>
<evidence type="ECO:0000313" key="2">
    <source>
        <dbReference type="Proteomes" id="UP000696294"/>
    </source>
</evidence>
<dbReference type="Proteomes" id="UP000696294">
    <property type="component" value="Unassembled WGS sequence"/>
</dbReference>
<accession>A0ABX1BT00</accession>
<keyword evidence="2" id="KW-1185">Reference proteome</keyword>
<name>A0ABX1BT00_9ACTN</name>
<reference evidence="1 2" key="1">
    <citation type="submission" date="2020-03" db="EMBL/GenBank/DDBJ databases">
        <title>WGS of actinomycetes isolated from Thailand.</title>
        <authorList>
            <person name="Thawai C."/>
        </authorList>
    </citation>
    <scope>NUCLEOTIDE SEQUENCE [LARGE SCALE GENOMIC DNA]</scope>
    <source>
        <strain evidence="1 2">FMUSA5-5</strain>
    </source>
</reference>
<organism evidence="1 2">
    <name type="scientific">Nonomuraea composti</name>
    <dbReference type="NCBI Taxonomy" id="2720023"/>
    <lineage>
        <taxon>Bacteria</taxon>
        <taxon>Bacillati</taxon>
        <taxon>Actinomycetota</taxon>
        <taxon>Actinomycetes</taxon>
        <taxon>Streptosporangiales</taxon>
        <taxon>Streptosporangiaceae</taxon>
        <taxon>Nonomuraea</taxon>
    </lineage>
</organism>
<dbReference type="EMBL" id="JAATEP010000091">
    <property type="protein sequence ID" value="NJP98436.1"/>
    <property type="molecule type" value="Genomic_DNA"/>
</dbReference>
<proteinExistence type="predicted"/>
<protein>
    <submittedName>
        <fullName evidence="1">Uncharacterized protein</fullName>
    </submittedName>
</protein>
<dbReference type="RefSeq" id="WP_168021749.1">
    <property type="nucleotide sequence ID" value="NZ_JAATEP010000091.1"/>
</dbReference>
<gene>
    <name evidence="1" type="ORF">HCN51_54985</name>
</gene>